<dbReference type="PANTHER" id="PTHR46268:SF6">
    <property type="entry name" value="UNIVERSAL STRESS PROTEIN UP12"/>
    <property type="match status" value="1"/>
</dbReference>
<dbReference type="SUPFAM" id="SSF52402">
    <property type="entry name" value="Adenine nucleotide alpha hydrolases-like"/>
    <property type="match status" value="1"/>
</dbReference>
<dbReference type="InterPro" id="IPR006015">
    <property type="entry name" value="Universal_stress_UspA"/>
</dbReference>
<dbReference type="Pfam" id="PF00582">
    <property type="entry name" value="Usp"/>
    <property type="match status" value="1"/>
</dbReference>
<name>A0ABW4RTS1_9ACTN</name>
<comment type="similarity">
    <text evidence="1">Belongs to the universal stress protein A family.</text>
</comment>
<dbReference type="InterPro" id="IPR006016">
    <property type="entry name" value="UspA"/>
</dbReference>
<evidence type="ECO:0000259" key="2">
    <source>
        <dbReference type="Pfam" id="PF00582"/>
    </source>
</evidence>
<proteinExistence type="inferred from homology"/>
<reference evidence="4" key="1">
    <citation type="journal article" date="2019" name="Int. J. Syst. Evol. Microbiol.">
        <title>The Global Catalogue of Microorganisms (GCM) 10K type strain sequencing project: providing services to taxonomists for standard genome sequencing and annotation.</title>
        <authorList>
            <consortium name="The Broad Institute Genomics Platform"/>
            <consortium name="The Broad Institute Genome Sequencing Center for Infectious Disease"/>
            <person name="Wu L."/>
            <person name="Ma J."/>
        </authorList>
    </citation>
    <scope>NUCLEOTIDE SEQUENCE [LARGE SCALE GENOMIC DNA]</scope>
    <source>
        <strain evidence="4">CAIM 431</strain>
    </source>
</reference>
<dbReference type="RefSeq" id="WP_343872611.1">
    <property type="nucleotide sequence ID" value="NZ_BAAAIX010000009.1"/>
</dbReference>
<protein>
    <submittedName>
        <fullName evidence="3">Universal stress protein</fullName>
    </submittedName>
</protein>
<evidence type="ECO:0000313" key="3">
    <source>
        <dbReference type="EMBL" id="MFD1889577.1"/>
    </source>
</evidence>
<accession>A0ABW4RTS1</accession>
<dbReference type="InterPro" id="IPR014729">
    <property type="entry name" value="Rossmann-like_a/b/a_fold"/>
</dbReference>
<gene>
    <name evidence="3" type="ORF">ACFSCS_05150</name>
</gene>
<dbReference type="EMBL" id="JBHUFZ010000011">
    <property type="protein sequence ID" value="MFD1889577.1"/>
    <property type="molecule type" value="Genomic_DNA"/>
</dbReference>
<dbReference type="Proteomes" id="UP001597326">
    <property type="component" value="Unassembled WGS sequence"/>
</dbReference>
<evidence type="ECO:0000313" key="4">
    <source>
        <dbReference type="Proteomes" id="UP001597326"/>
    </source>
</evidence>
<comment type="caution">
    <text evidence="3">The sequence shown here is derived from an EMBL/GenBank/DDBJ whole genome shotgun (WGS) entry which is preliminary data.</text>
</comment>
<dbReference type="CDD" id="cd00293">
    <property type="entry name" value="USP-like"/>
    <property type="match status" value="1"/>
</dbReference>
<dbReference type="Gene3D" id="3.40.50.620">
    <property type="entry name" value="HUPs"/>
    <property type="match status" value="1"/>
</dbReference>
<sequence length="176" mass="18466">MNGYRTIVVGTDGSALAEPTVARAAWLAAEEDADLVVVCAWSSLSRRQEARNTNTLGGDTSFGQVKGHVAATEAVRQGVEVARQVGARVKAALLVDGEPAAALLQVAGQHQADLIVVGAIQDVSIADRLLGTVATDVVKRATCEVLIVRPQMPVTELEVPEDVVETPLPPEQVPLD</sequence>
<organism evidence="3 4">
    <name type="scientific">Luteococcus peritonei</name>
    <dbReference type="NCBI Taxonomy" id="88874"/>
    <lineage>
        <taxon>Bacteria</taxon>
        <taxon>Bacillati</taxon>
        <taxon>Actinomycetota</taxon>
        <taxon>Actinomycetes</taxon>
        <taxon>Propionibacteriales</taxon>
        <taxon>Propionibacteriaceae</taxon>
        <taxon>Luteococcus</taxon>
    </lineage>
</organism>
<dbReference type="PRINTS" id="PR01438">
    <property type="entry name" value="UNVRSLSTRESS"/>
</dbReference>
<dbReference type="PANTHER" id="PTHR46268">
    <property type="entry name" value="STRESS RESPONSE PROTEIN NHAX"/>
    <property type="match status" value="1"/>
</dbReference>
<feature type="domain" description="UspA" evidence="2">
    <location>
        <begin position="4"/>
        <end position="149"/>
    </location>
</feature>
<evidence type="ECO:0000256" key="1">
    <source>
        <dbReference type="ARBA" id="ARBA00008791"/>
    </source>
</evidence>
<keyword evidence="4" id="KW-1185">Reference proteome</keyword>